<evidence type="ECO:0000313" key="2">
    <source>
        <dbReference type="EMBL" id="ODQ71148.1"/>
    </source>
</evidence>
<feature type="region of interest" description="Disordered" evidence="1">
    <location>
        <begin position="255"/>
        <end position="304"/>
    </location>
</feature>
<gene>
    <name evidence="2" type="ORF">LIPSTDRAFT_112672</name>
</gene>
<sequence>MSNSDIVSAINTLIVAYQYKGGSVDWRLVGQELGVDKDCARMRVQRLLKKWPGTDLDVVEEKIMHSKLAKSLTAQTPVSTPAIPISNSTASPTHTASTAAGISKPRRDSFHYHNDHQRRLSASHSRSNSLGSNTSSSSGGAYAPNAFATQLLQASEHSSSYPPSSMRDDSFLRAPQPALKTDHRYAQFGRSSYEAQYPASSQYVPPPTQLLHPDRQQQGEVPRVLPYDNRYSYSSSNQATNHMYTLQQAAAVALANDRRSSSSSSTSSIRDDSSASPLSVKSKPECEDADDSADEGSVVSAGAAEGAMMLEKMKIDTILV</sequence>
<organism evidence="2 3">
    <name type="scientific">Lipomyces starkeyi NRRL Y-11557</name>
    <dbReference type="NCBI Taxonomy" id="675824"/>
    <lineage>
        <taxon>Eukaryota</taxon>
        <taxon>Fungi</taxon>
        <taxon>Dikarya</taxon>
        <taxon>Ascomycota</taxon>
        <taxon>Saccharomycotina</taxon>
        <taxon>Lipomycetes</taxon>
        <taxon>Lipomycetales</taxon>
        <taxon>Lipomycetaceae</taxon>
        <taxon>Lipomyces</taxon>
    </lineage>
</organism>
<proteinExistence type="predicted"/>
<feature type="region of interest" description="Disordered" evidence="1">
    <location>
        <begin position="74"/>
        <end position="142"/>
    </location>
</feature>
<dbReference type="Proteomes" id="UP000094385">
    <property type="component" value="Unassembled WGS sequence"/>
</dbReference>
<feature type="compositionally biased region" description="Low complexity" evidence="1">
    <location>
        <begin position="120"/>
        <end position="141"/>
    </location>
</feature>
<dbReference type="AlphaFoldDB" id="A0A1E3Q0S4"/>
<keyword evidence="3" id="KW-1185">Reference proteome</keyword>
<protein>
    <submittedName>
        <fullName evidence="2">Uncharacterized protein</fullName>
    </submittedName>
</protein>
<accession>A0A1E3Q0S4</accession>
<name>A0A1E3Q0S4_LIPST</name>
<dbReference type="OrthoDB" id="10400296at2759"/>
<feature type="compositionally biased region" description="Low complexity" evidence="1">
    <location>
        <begin position="86"/>
        <end position="100"/>
    </location>
</feature>
<feature type="compositionally biased region" description="Basic and acidic residues" evidence="1">
    <location>
        <begin position="105"/>
        <end position="118"/>
    </location>
</feature>
<feature type="compositionally biased region" description="Low complexity" evidence="1">
    <location>
        <begin position="295"/>
        <end position="304"/>
    </location>
</feature>
<evidence type="ECO:0000313" key="3">
    <source>
        <dbReference type="Proteomes" id="UP000094385"/>
    </source>
</evidence>
<dbReference type="EMBL" id="KV454298">
    <property type="protein sequence ID" value="ODQ71148.1"/>
    <property type="molecule type" value="Genomic_DNA"/>
</dbReference>
<reference evidence="2 3" key="1">
    <citation type="journal article" date="2016" name="Proc. Natl. Acad. Sci. U.S.A.">
        <title>Comparative genomics of biotechnologically important yeasts.</title>
        <authorList>
            <person name="Riley R."/>
            <person name="Haridas S."/>
            <person name="Wolfe K.H."/>
            <person name="Lopes M.R."/>
            <person name="Hittinger C.T."/>
            <person name="Goeker M."/>
            <person name="Salamov A.A."/>
            <person name="Wisecaver J.H."/>
            <person name="Long T.M."/>
            <person name="Calvey C.H."/>
            <person name="Aerts A.L."/>
            <person name="Barry K.W."/>
            <person name="Choi C."/>
            <person name="Clum A."/>
            <person name="Coughlan A.Y."/>
            <person name="Deshpande S."/>
            <person name="Douglass A.P."/>
            <person name="Hanson S.J."/>
            <person name="Klenk H.-P."/>
            <person name="LaButti K.M."/>
            <person name="Lapidus A."/>
            <person name="Lindquist E.A."/>
            <person name="Lipzen A.M."/>
            <person name="Meier-Kolthoff J.P."/>
            <person name="Ohm R.A."/>
            <person name="Otillar R.P."/>
            <person name="Pangilinan J.L."/>
            <person name="Peng Y."/>
            <person name="Rokas A."/>
            <person name="Rosa C.A."/>
            <person name="Scheuner C."/>
            <person name="Sibirny A.A."/>
            <person name="Slot J.C."/>
            <person name="Stielow J.B."/>
            <person name="Sun H."/>
            <person name="Kurtzman C.P."/>
            <person name="Blackwell M."/>
            <person name="Grigoriev I.V."/>
            <person name="Jeffries T.W."/>
        </authorList>
    </citation>
    <scope>NUCLEOTIDE SEQUENCE [LARGE SCALE GENOMIC DNA]</scope>
    <source>
        <strain evidence="2 3">NRRL Y-11557</strain>
    </source>
</reference>
<evidence type="ECO:0000256" key="1">
    <source>
        <dbReference type="SAM" id="MobiDB-lite"/>
    </source>
</evidence>